<evidence type="ECO:0000256" key="1">
    <source>
        <dbReference type="ARBA" id="ARBA00004651"/>
    </source>
</evidence>
<protein>
    <submittedName>
        <fullName evidence="8">Predicted permease</fullName>
    </submittedName>
</protein>
<evidence type="ECO:0000256" key="2">
    <source>
        <dbReference type="ARBA" id="ARBA00006386"/>
    </source>
</evidence>
<dbReference type="EMBL" id="FOYM01000022">
    <property type="protein sequence ID" value="SFR11194.1"/>
    <property type="molecule type" value="Genomic_DNA"/>
</dbReference>
<dbReference type="PANTHER" id="PTHR42775:SF1">
    <property type="entry name" value="PERMEASE RV2963-RELATED"/>
    <property type="match status" value="1"/>
</dbReference>
<evidence type="ECO:0000256" key="5">
    <source>
        <dbReference type="ARBA" id="ARBA00022989"/>
    </source>
</evidence>
<evidence type="ECO:0000256" key="7">
    <source>
        <dbReference type="SAM" id="Phobius"/>
    </source>
</evidence>
<dbReference type="InterPro" id="IPR005524">
    <property type="entry name" value="DUF318"/>
</dbReference>
<dbReference type="Pfam" id="PF03773">
    <property type="entry name" value="ArsP_1"/>
    <property type="match status" value="1"/>
</dbReference>
<evidence type="ECO:0000256" key="6">
    <source>
        <dbReference type="ARBA" id="ARBA00023136"/>
    </source>
</evidence>
<reference evidence="9" key="1">
    <citation type="submission" date="2016-10" db="EMBL/GenBank/DDBJ databases">
        <authorList>
            <person name="Varghese N."/>
            <person name="Submissions S."/>
        </authorList>
    </citation>
    <scope>NUCLEOTIDE SEQUENCE [LARGE SCALE GENOMIC DNA]</scope>
    <source>
        <strain evidence="9">DSM 3669</strain>
    </source>
</reference>
<dbReference type="InterPro" id="IPR053166">
    <property type="entry name" value="UPF0718_permease"/>
</dbReference>
<dbReference type="AlphaFoldDB" id="A0A1I6E076"/>
<dbReference type="GO" id="GO:0005886">
    <property type="term" value="C:plasma membrane"/>
    <property type="evidence" value="ECO:0007669"/>
    <property type="project" value="UniProtKB-SubCell"/>
</dbReference>
<dbReference type="STRING" id="39060.SAMN05660706_12257"/>
<organism evidence="8 9">
    <name type="scientific">Desulfoscipio geothermicus DSM 3669</name>
    <dbReference type="NCBI Taxonomy" id="1121426"/>
    <lineage>
        <taxon>Bacteria</taxon>
        <taxon>Bacillati</taxon>
        <taxon>Bacillota</taxon>
        <taxon>Clostridia</taxon>
        <taxon>Eubacteriales</taxon>
        <taxon>Desulfallaceae</taxon>
        <taxon>Desulfoscipio</taxon>
    </lineage>
</organism>
<keyword evidence="3" id="KW-1003">Cell membrane</keyword>
<comment type="subcellular location">
    <subcellularLocation>
        <location evidence="1">Cell membrane</location>
        <topology evidence="1">Multi-pass membrane protein</topology>
    </subcellularLocation>
</comment>
<evidence type="ECO:0000256" key="3">
    <source>
        <dbReference type="ARBA" id="ARBA00022475"/>
    </source>
</evidence>
<sequence length="84" mass="9596">MIQSFADYVVYQLLGLSPHTRLGEAVNFFFYDTIKIILLLALMIFIISVIRSFFPPEKTRQILSRHNLYTGHFMAAALGAVTPF</sequence>
<dbReference type="PANTHER" id="PTHR42775">
    <property type="entry name" value="PERMEASE RV2963-RELATED"/>
    <property type="match status" value="1"/>
</dbReference>
<evidence type="ECO:0000313" key="9">
    <source>
        <dbReference type="Proteomes" id="UP000199584"/>
    </source>
</evidence>
<evidence type="ECO:0000256" key="4">
    <source>
        <dbReference type="ARBA" id="ARBA00022692"/>
    </source>
</evidence>
<gene>
    <name evidence="8" type="ORF">SAMN05660706_12257</name>
</gene>
<dbReference type="Proteomes" id="UP000199584">
    <property type="component" value="Unassembled WGS sequence"/>
</dbReference>
<keyword evidence="9" id="KW-1185">Reference proteome</keyword>
<keyword evidence="6 7" id="KW-0472">Membrane</keyword>
<feature type="transmembrane region" description="Helical" evidence="7">
    <location>
        <begin position="36"/>
        <end position="54"/>
    </location>
</feature>
<comment type="similarity">
    <text evidence="2">Belongs to the UPF0718 family.</text>
</comment>
<keyword evidence="4 7" id="KW-0812">Transmembrane</keyword>
<name>A0A1I6E076_9FIRM</name>
<keyword evidence="5 7" id="KW-1133">Transmembrane helix</keyword>
<accession>A0A1I6E076</accession>
<evidence type="ECO:0000313" key="8">
    <source>
        <dbReference type="EMBL" id="SFR11194.1"/>
    </source>
</evidence>
<proteinExistence type="inferred from homology"/>